<evidence type="ECO:0000256" key="1">
    <source>
        <dbReference type="ARBA" id="ARBA00023125"/>
    </source>
</evidence>
<evidence type="ECO:0000313" key="3">
    <source>
        <dbReference type="EMBL" id="POF30579.1"/>
    </source>
</evidence>
<dbReference type="Proteomes" id="UP000236959">
    <property type="component" value="Unassembled WGS sequence"/>
</dbReference>
<dbReference type="AlphaFoldDB" id="A0A2S3USY0"/>
<feature type="domain" description="HTH merR-type" evidence="2">
    <location>
        <begin position="22"/>
        <end position="90"/>
    </location>
</feature>
<keyword evidence="4" id="KW-1185">Reference proteome</keyword>
<protein>
    <submittedName>
        <fullName evidence="3">DNA-binding transcriptional MerR regulator</fullName>
    </submittedName>
</protein>
<accession>A0A2S3USY0</accession>
<dbReference type="RefSeq" id="WP_103223292.1">
    <property type="nucleotide sequence ID" value="NZ_PPCN01000006.1"/>
</dbReference>
<dbReference type="PANTHER" id="PTHR30204:SF97">
    <property type="entry name" value="MERR FAMILY REGULATORY PROTEIN"/>
    <property type="match status" value="1"/>
</dbReference>
<dbReference type="InterPro" id="IPR047057">
    <property type="entry name" value="MerR_fam"/>
</dbReference>
<dbReference type="Gene3D" id="1.10.1660.10">
    <property type="match status" value="1"/>
</dbReference>
<dbReference type="Pfam" id="PF13411">
    <property type="entry name" value="MerR_1"/>
    <property type="match status" value="1"/>
</dbReference>
<dbReference type="CDD" id="cd00592">
    <property type="entry name" value="HTH_MerR-like"/>
    <property type="match status" value="1"/>
</dbReference>
<dbReference type="GO" id="GO:0003677">
    <property type="term" value="F:DNA binding"/>
    <property type="evidence" value="ECO:0007669"/>
    <property type="project" value="UniProtKB-KW"/>
</dbReference>
<dbReference type="InterPro" id="IPR000551">
    <property type="entry name" value="MerR-type_HTH_dom"/>
</dbReference>
<dbReference type="OrthoDB" id="7817988at2"/>
<evidence type="ECO:0000313" key="4">
    <source>
        <dbReference type="Proteomes" id="UP000236959"/>
    </source>
</evidence>
<dbReference type="GO" id="GO:0003700">
    <property type="term" value="F:DNA-binding transcription factor activity"/>
    <property type="evidence" value="ECO:0007669"/>
    <property type="project" value="InterPro"/>
</dbReference>
<dbReference type="InterPro" id="IPR009061">
    <property type="entry name" value="DNA-bd_dom_put_sf"/>
</dbReference>
<sequence>MEIVLCSIYWRWVSELTIGKNMLTRSELQLQAGLTRKALRIYEEKGLLVQGLNAKRQAVYREEDVESAILIRSLRQAGVPIAQIEEVLRPGSAAPLKEVDAIRDLLRASVASTHDALRKLDTYFACQAKQVRKLRHGGYWALGTEAVVDKKSVADFVTDFAMQIRECGLDTGEFAARYADEKENVVKVTCFKEAPEAMPSTLDEYKQYFIPEDLYYAVKAQGVTGNYGCFEGCYSLLEEARLQETAKPPRQGPIEIYLNYPYDQARGKTFEALLLN</sequence>
<evidence type="ECO:0000259" key="2">
    <source>
        <dbReference type="PROSITE" id="PS50937"/>
    </source>
</evidence>
<reference evidence="3 4" key="1">
    <citation type="submission" date="2018-01" db="EMBL/GenBank/DDBJ databases">
        <title>Genomic Encyclopedia of Archaeal and Bacterial Type Strains, Phase II (KMG-II): from individual species to whole genera.</title>
        <authorList>
            <person name="Goeker M."/>
        </authorList>
    </citation>
    <scope>NUCLEOTIDE SEQUENCE [LARGE SCALE GENOMIC DNA]</scope>
    <source>
        <strain evidence="3 4">DSM 17023</strain>
    </source>
</reference>
<gene>
    <name evidence="3" type="ORF">CLV41_106193</name>
</gene>
<dbReference type="PANTHER" id="PTHR30204">
    <property type="entry name" value="REDOX-CYCLING DRUG-SENSING TRANSCRIPTIONAL ACTIVATOR SOXR"/>
    <property type="match status" value="1"/>
</dbReference>
<name>A0A2S3USY0_9HYPH</name>
<organism evidence="3 4">
    <name type="scientific">Roseibium marinum</name>
    <dbReference type="NCBI Taxonomy" id="281252"/>
    <lineage>
        <taxon>Bacteria</taxon>
        <taxon>Pseudomonadati</taxon>
        <taxon>Pseudomonadota</taxon>
        <taxon>Alphaproteobacteria</taxon>
        <taxon>Hyphomicrobiales</taxon>
        <taxon>Stappiaceae</taxon>
        <taxon>Roseibium</taxon>
    </lineage>
</organism>
<dbReference type="SMART" id="SM00422">
    <property type="entry name" value="HTH_MERR"/>
    <property type="match status" value="1"/>
</dbReference>
<keyword evidence="1 3" id="KW-0238">DNA-binding</keyword>
<dbReference type="SUPFAM" id="SSF46955">
    <property type="entry name" value="Putative DNA-binding domain"/>
    <property type="match status" value="1"/>
</dbReference>
<proteinExistence type="predicted"/>
<dbReference type="PROSITE" id="PS50937">
    <property type="entry name" value="HTH_MERR_2"/>
    <property type="match status" value="1"/>
</dbReference>
<comment type="caution">
    <text evidence="3">The sequence shown here is derived from an EMBL/GenBank/DDBJ whole genome shotgun (WGS) entry which is preliminary data.</text>
</comment>
<dbReference type="EMBL" id="PPCN01000006">
    <property type="protein sequence ID" value="POF30579.1"/>
    <property type="molecule type" value="Genomic_DNA"/>
</dbReference>